<feature type="region of interest" description="Disordered" evidence="1">
    <location>
        <begin position="264"/>
        <end position="285"/>
    </location>
</feature>
<name>A0A0F2LVX6_SPOSC</name>
<reference evidence="2 3" key="2">
    <citation type="journal article" date="2015" name="Eukaryot. Cell">
        <title>Asexual propagation of a virulent clone complex in a human and feline outbreak of sporotrichosis.</title>
        <authorList>
            <person name="Teixeira Mde M."/>
            <person name="Rodrigues A.M."/>
            <person name="Tsui C.K."/>
            <person name="de Almeida L.G."/>
            <person name="Van Diepeningen A.D."/>
            <person name="van den Ende B.G."/>
            <person name="Fernandes G.F."/>
            <person name="Kano R."/>
            <person name="Hamelin R.C."/>
            <person name="Lopes-Bezerra L.M."/>
            <person name="Vasconcelos A.T."/>
            <person name="de Hoog S."/>
            <person name="de Camargo Z.P."/>
            <person name="Felipe M.S."/>
        </authorList>
    </citation>
    <scope>NUCLEOTIDE SEQUENCE [LARGE SCALE GENOMIC DNA]</scope>
    <source>
        <strain evidence="2 3">1099-18</strain>
    </source>
</reference>
<evidence type="ECO:0000256" key="1">
    <source>
        <dbReference type="SAM" id="MobiDB-lite"/>
    </source>
</evidence>
<feature type="region of interest" description="Disordered" evidence="1">
    <location>
        <begin position="1"/>
        <end position="25"/>
    </location>
</feature>
<feature type="compositionally biased region" description="Low complexity" evidence="1">
    <location>
        <begin position="1"/>
        <end position="22"/>
    </location>
</feature>
<evidence type="ECO:0000313" key="2">
    <source>
        <dbReference type="EMBL" id="KJR81627.1"/>
    </source>
</evidence>
<dbReference type="AlphaFoldDB" id="A0A0F2LVX6"/>
<evidence type="ECO:0008006" key="4">
    <source>
        <dbReference type="Google" id="ProtNLM"/>
    </source>
</evidence>
<protein>
    <recommendedName>
        <fullName evidence="4">HNH nuclease domain-containing protein</fullName>
    </recommendedName>
</protein>
<dbReference type="EMBL" id="AXCR01000011">
    <property type="protein sequence ID" value="KJR81627.1"/>
    <property type="molecule type" value="Genomic_DNA"/>
</dbReference>
<dbReference type="OrthoDB" id="5416097at2759"/>
<sequence>MASQAESNTAPATTSTTARSQAQVSEQTTATTEFYDCLLGSLPWTFSSATAPISWSRSCTDKAWNMIYLTPTLHGYWAKGYFALRCLGVSPTELMQTRREHDDGETPAWVARMATCSGGKRPVHGKIMLQMEWLPVQPSRTAPRSGGKPNKTSTWNEIVPSEDREHWFRSWERSERYGEATENSDAGEDDEVGGTPVIGATNIRTSRAVETEDCFSVTLPTMEEAFKMKAMIDIQHAFLRMASLSGAAGDPDFLKHSLDDWEDENGDGAAHIGHQENAEEHDPWV</sequence>
<dbReference type="VEuPathDB" id="FungiDB:SPSK_00821"/>
<proteinExistence type="predicted"/>
<dbReference type="KEGG" id="ssck:SPSK_00821"/>
<accession>A0A0F2LVX6</accession>
<dbReference type="GeneID" id="27663045"/>
<feature type="compositionally biased region" description="Basic and acidic residues" evidence="1">
    <location>
        <begin position="273"/>
        <end position="285"/>
    </location>
</feature>
<organism evidence="2 3">
    <name type="scientific">Sporothrix schenckii 1099-18</name>
    <dbReference type="NCBI Taxonomy" id="1397361"/>
    <lineage>
        <taxon>Eukaryota</taxon>
        <taxon>Fungi</taxon>
        <taxon>Dikarya</taxon>
        <taxon>Ascomycota</taxon>
        <taxon>Pezizomycotina</taxon>
        <taxon>Sordariomycetes</taxon>
        <taxon>Sordariomycetidae</taxon>
        <taxon>Ophiostomatales</taxon>
        <taxon>Ophiostomataceae</taxon>
        <taxon>Sporothrix</taxon>
    </lineage>
</organism>
<gene>
    <name evidence="2" type="ORF">SPSK_00821</name>
</gene>
<evidence type="ECO:0000313" key="3">
    <source>
        <dbReference type="Proteomes" id="UP000033710"/>
    </source>
</evidence>
<dbReference type="RefSeq" id="XP_016584303.1">
    <property type="nucleotide sequence ID" value="XM_016727768.1"/>
</dbReference>
<comment type="caution">
    <text evidence="2">The sequence shown here is derived from an EMBL/GenBank/DDBJ whole genome shotgun (WGS) entry which is preliminary data.</text>
</comment>
<reference evidence="2 3" key="1">
    <citation type="journal article" date="2014" name="BMC Genomics">
        <title>Comparative genomics of the major fungal agents of human and animal Sporotrichosis: Sporothrix schenckii and Sporothrix brasiliensis.</title>
        <authorList>
            <person name="Teixeira M.M."/>
            <person name="de Almeida L.G."/>
            <person name="Kubitschek-Barreira P."/>
            <person name="Alves F.L."/>
            <person name="Kioshima E.S."/>
            <person name="Abadio A.K."/>
            <person name="Fernandes L."/>
            <person name="Derengowski L.S."/>
            <person name="Ferreira K.S."/>
            <person name="Souza R.C."/>
            <person name="Ruiz J.C."/>
            <person name="de Andrade N.C."/>
            <person name="Paes H.C."/>
            <person name="Nicola A.M."/>
            <person name="Albuquerque P."/>
            <person name="Gerber A.L."/>
            <person name="Martins V.P."/>
            <person name="Peconick L.D."/>
            <person name="Neto A.V."/>
            <person name="Chaucanez C.B."/>
            <person name="Silva P.A."/>
            <person name="Cunha O.L."/>
            <person name="de Oliveira F.F."/>
            <person name="dos Santos T.C."/>
            <person name="Barros A.L."/>
            <person name="Soares M.A."/>
            <person name="de Oliveira L.M."/>
            <person name="Marini M.M."/>
            <person name="Villalobos-Duno H."/>
            <person name="Cunha M.M."/>
            <person name="de Hoog S."/>
            <person name="da Silveira J.F."/>
            <person name="Henrissat B."/>
            <person name="Nino-Vega G.A."/>
            <person name="Cisalpino P.S."/>
            <person name="Mora-Montes H.M."/>
            <person name="Almeida S.R."/>
            <person name="Stajich J.E."/>
            <person name="Lopes-Bezerra L.M."/>
            <person name="Vasconcelos A.T."/>
            <person name="Felipe M.S."/>
        </authorList>
    </citation>
    <scope>NUCLEOTIDE SEQUENCE [LARGE SCALE GENOMIC DNA]</scope>
    <source>
        <strain evidence="2 3">1099-18</strain>
    </source>
</reference>
<dbReference type="Proteomes" id="UP000033710">
    <property type="component" value="Unassembled WGS sequence"/>
</dbReference>